<dbReference type="InterPro" id="IPR025695">
    <property type="entry name" value="DoxX-like"/>
</dbReference>
<dbReference type="SUPFAM" id="SSF55961">
    <property type="entry name" value="Bet v1-like"/>
    <property type="match status" value="1"/>
</dbReference>
<reference evidence="2" key="1">
    <citation type="journal article" date="2014" name="Int. J. Syst. Evol. Microbiol.">
        <title>Complete genome sequence of Corynebacterium casei LMG S-19264T (=DSM 44701T), isolated from a smear-ripened cheese.</title>
        <authorList>
            <consortium name="US DOE Joint Genome Institute (JGI-PGF)"/>
            <person name="Walter F."/>
            <person name="Albersmeier A."/>
            <person name="Kalinowski J."/>
            <person name="Ruckert C."/>
        </authorList>
    </citation>
    <scope>NUCLEOTIDE SEQUENCE</scope>
    <source>
        <strain evidence="2">CGMCC 1.12987</strain>
    </source>
</reference>
<evidence type="ECO:0000313" key="2">
    <source>
        <dbReference type="EMBL" id="GGF98203.1"/>
    </source>
</evidence>
<feature type="transmembrane region" description="Helical" evidence="1">
    <location>
        <begin position="170"/>
        <end position="188"/>
    </location>
</feature>
<keyword evidence="1" id="KW-0812">Transmembrane</keyword>
<dbReference type="RefSeq" id="WP_188530374.1">
    <property type="nucleotide sequence ID" value="NZ_BMGR01000004.1"/>
</dbReference>
<keyword evidence="3" id="KW-1185">Reference proteome</keyword>
<organism evidence="2 3">
    <name type="scientific">Paenibacillus abyssi</name>
    <dbReference type="NCBI Taxonomy" id="1340531"/>
    <lineage>
        <taxon>Bacteria</taxon>
        <taxon>Bacillati</taxon>
        <taxon>Bacillota</taxon>
        <taxon>Bacilli</taxon>
        <taxon>Bacillales</taxon>
        <taxon>Paenibacillaceae</taxon>
        <taxon>Paenibacillus</taxon>
    </lineage>
</organism>
<sequence length="318" mass="36789">MNRKPIYVEIDIDTDMDSLWRHTQTPELHEQWDLRFSEISYLPRDDEKDPQYFLYRTRICFGLDITGTGETKANIHSAGGERTSTLTFGSDQQISLIRKGGGYWKYKPKGKGVTFMTQYDYQTRLGIIGRWFDQMLFRPLFGYATAWSFDMLRIWLEKFIPPAVTMQRAVMHYFSVLMLVFLWCYQGIVPKLLFPEAGELALLQALGWFGGREEQLLLLLGVAEISLGLLIFKLHRHRWVYFTQIVLLALLAAAALIGTPEMLAAPFNPLTLSCSMIGFCLLAHWSARDLPQANRCLRKPAYRSKGDERGWHRSMSKR</sequence>
<name>A0A917CU13_9BACL</name>
<evidence type="ECO:0000256" key="1">
    <source>
        <dbReference type="SAM" id="Phobius"/>
    </source>
</evidence>
<dbReference type="AlphaFoldDB" id="A0A917CU13"/>
<feature type="transmembrane region" description="Helical" evidence="1">
    <location>
        <begin position="216"/>
        <end position="232"/>
    </location>
</feature>
<reference evidence="2" key="2">
    <citation type="submission" date="2020-09" db="EMBL/GenBank/DDBJ databases">
        <authorList>
            <person name="Sun Q."/>
            <person name="Zhou Y."/>
        </authorList>
    </citation>
    <scope>NUCLEOTIDE SEQUENCE</scope>
    <source>
        <strain evidence="2">CGMCC 1.12987</strain>
    </source>
</reference>
<dbReference type="Pfam" id="PF13781">
    <property type="entry name" value="DoxX_3"/>
    <property type="match status" value="1"/>
</dbReference>
<feature type="transmembrane region" description="Helical" evidence="1">
    <location>
        <begin position="239"/>
        <end position="257"/>
    </location>
</feature>
<keyword evidence="1" id="KW-0472">Membrane</keyword>
<dbReference type="Proteomes" id="UP000644756">
    <property type="component" value="Unassembled WGS sequence"/>
</dbReference>
<dbReference type="EMBL" id="BMGR01000004">
    <property type="protein sequence ID" value="GGF98203.1"/>
    <property type="molecule type" value="Genomic_DNA"/>
</dbReference>
<accession>A0A917CU13</accession>
<comment type="caution">
    <text evidence="2">The sequence shown here is derived from an EMBL/GenBank/DDBJ whole genome shotgun (WGS) entry which is preliminary data.</text>
</comment>
<protein>
    <submittedName>
        <fullName evidence="2">Membrane protein</fullName>
    </submittedName>
</protein>
<gene>
    <name evidence="2" type="primary">yndG</name>
    <name evidence="2" type="ORF">GCM10010916_14290</name>
</gene>
<proteinExistence type="predicted"/>
<evidence type="ECO:0000313" key="3">
    <source>
        <dbReference type="Proteomes" id="UP000644756"/>
    </source>
</evidence>
<feature type="transmembrane region" description="Helical" evidence="1">
    <location>
        <begin position="263"/>
        <end position="285"/>
    </location>
</feature>
<keyword evidence="1" id="KW-1133">Transmembrane helix</keyword>